<comment type="subunit">
    <text evidence="12">Component of the replication restart primosome.</text>
</comment>
<gene>
    <name evidence="12 15" type="primary">priA</name>
    <name evidence="15" type="ORF">H9943_08305</name>
</gene>
<dbReference type="FunFam" id="3.40.50.300:FF:000489">
    <property type="entry name" value="Primosome assembly protein PriA"/>
    <property type="match status" value="1"/>
</dbReference>
<dbReference type="GO" id="GO:0005524">
    <property type="term" value="F:ATP binding"/>
    <property type="evidence" value="ECO:0007669"/>
    <property type="project" value="UniProtKB-UniRule"/>
</dbReference>
<evidence type="ECO:0000256" key="4">
    <source>
        <dbReference type="ARBA" id="ARBA00022741"/>
    </source>
</evidence>
<evidence type="ECO:0000256" key="7">
    <source>
        <dbReference type="ARBA" id="ARBA00022833"/>
    </source>
</evidence>
<dbReference type="PROSITE" id="PS51194">
    <property type="entry name" value="HELICASE_CTER"/>
    <property type="match status" value="1"/>
</dbReference>
<dbReference type="PROSITE" id="PS51192">
    <property type="entry name" value="HELICASE_ATP_BIND_1"/>
    <property type="match status" value="1"/>
</dbReference>
<evidence type="ECO:0000259" key="14">
    <source>
        <dbReference type="PROSITE" id="PS51194"/>
    </source>
</evidence>
<keyword evidence="10 12" id="KW-0413">Isomerase</keyword>
<evidence type="ECO:0000256" key="8">
    <source>
        <dbReference type="ARBA" id="ARBA00022840"/>
    </source>
</evidence>
<sequence length="766" mass="85208">MTENTKETAKQKEERCLQVAQVAVERTTLHFDKLYSYVVPPHLADAVQTGSIVLVPFGKGGRARVGLVADLQECEDVGKLKTIFDAAPEQARLSGELLDLARDLRETTFCTCYEAVKAVLPYGAQYKAVLKDGRPCLQKQLVRHSDTLYAVNEAPGEKKRVTQKQQAALDLLAQAPRTAAQMESMGISRAVLNTLCKNGLLRKESQEKTVRLYEGAKEQKTPLVLSEIQNRVYEQLAALLEAPPAAALLYGVTSSGKTAVFIKLIEKTLSMGRQALMLVPEISLTPQMVYRLKAAFGQRVAVQHSSLSHTERLLQWNQIQQGGADIVVGTRSAVFAPLERIGLIILDEEQEHTYHSENPPRFLAHDIAKQRAVRHGALFLAASATPSIESYYYAKQGRYHLAEMTQRYNGMPLPQVEMIDMRRELEQGNASGISGRLEQKLKEHLARGEQAILLLNRRGYKTVGMCTACGQVVKCPSCSVPMVYHKAEERLLCHYCGKSVSPVPSQCPECGGRIKYTGFGTQRVEEELAEKFPAARVLRMDMDTTRKKNAHEEMLAAFARGEYDIMLGTQMVAKGLDFERVTLVGVLGIDQMLFSQGYKAFEQVFSLVTQVVGRGGRSKQPGYALIQTVEPRHPVLQMAARQDYHAFYESEIAFRKLNLYPPFCSICMIGFSGKEEQTVQQAARAMAQIIAQIAAKSYPELPLRVLGPAPMSVAMIQEKYRYKLTLKCRVGARLRQMLRQAVQAYDGAGWSGKASVTIDFYAQADV</sequence>
<dbReference type="InterPro" id="IPR014001">
    <property type="entry name" value="Helicase_ATP-bd"/>
</dbReference>
<dbReference type="PANTHER" id="PTHR30580">
    <property type="entry name" value="PRIMOSOMAL PROTEIN N"/>
    <property type="match status" value="1"/>
</dbReference>
<comment type="catalytic activity">
    <reaction evidence="12">
        <text>Couples ATP hydrolysis with the unwinding of duplex DNA by translocating in the 3'-5' direction.</text>
        <dbReference type="EC" id="5.6.2.4"/>
    </reaction>
</comment>
<evidence type="ECO:0000256" key="5">
    <source>
        <dbReference type="ARBA" id="ARBA00022801"/>
    </source>
</evidence>
<dbReference type="SUPFAM" id="SSF52540">
    <property type="entry name" value="P-loop containing nucleoside triphosphate hydrolases"/>
    <property type="match status" value="2"/>
</dbReference>
<dbReference type="HAMAP" id="MF_00983">
    <property type="entry name" value="PriA"/>
    <property type="match status" value="1"/>
</dbReference>
<dbReference type="InterPro" id="IPR041222">
    <property type="entry name" value="PriA_3primeBD"/>
</dbReference>
<dbReference type="InterPro" id="IPR001650">
    <property type="entry name" value="Helicase_C-like"/>
</dbReference>
<reference evidence="15" key="1">
    <citation type="journal article" date="2021" name="PeerJ">
        <title>Extensive microbial diversity within the chicken gut microbiome revealed by metagenomics and culture.</title>
        <authorList>
            <person name="Gilroy R."/>
            <person name="Ravi A."/>
            <person name="Getino M."/>
            <person name="Pursley I."/>
            <person name="Horton D.L."/>
            <person name="Alikhan N.F."/>
            <person name="Baker D."/>
            <person name="Gharbi K."/>
            <person name="Hall N."/>
            <person name="Watson M."/>
            <person name="Adriaenssens E.M."/>
            <person name="Foster-Nyarko E."/>
            <person name="Jarju S."/>
            <person name="Secka A."/>
            <person name="Antonio M."/>
            <person name="Oren A."/>
            <person name="Chaudhuri R.R."/>
            <person name="La Ragione R."/>
            <person name="Hildebrand F."/>
            <person name="Pallen M.J."/>
        </authorList>
    </citation>
    <scope>NUCLEOTIDE SEQUENCE</scope>
    <source>
        <strain evidence="15">ChiBcec8-14828</strain>
    </source>
</reference>
<dbReference type="Pfam" id="PF00271">
    <property type="entry name" value="Helicase_C"/>
    <property type="match status" value="1"/>
</dbReference>
<evidence type="ECO:0000313" key="16">
    <source>
        <dbReference type="Proteomes" id="UP000824209"/>
    </source>
</evidence>
<dbReference type="AlphaFoldDB" id="A0A9D2S1C9"/>
<dbReference type="InterPro" id="IPR005259">
    <property type="entry name" value="PriA"/>
</dbReference>
<proteinExistence type="inferred from homology"/>
<evidence type="ECO:0000259" key="13">
    <source>
        <dbReference type="PROSITE" id="PS51192"/>
    </source>
</evidence>
<evidence type="ECO:0000256" key="3">
    <source>
        <dbReference type="ARBA" id="ARBA00022723"/>
    </source>
</evidence>
<feature type="binding site" evidence="12">
    <location>
        <position position="478"/>
    </location>
    <ligand>
        <name>Zn(2+)</name>
        <dbReference type="ChEBI" id="CHEBI:29105"/>
        <label>2</label>
    </ligand>
</feature>
<comment type="function">
    <text evidence="12">Initiates the restart of stalled replication forks, which reloads the replicative helicase on sites other than the origin of replication. Recognizes and binds to abandoned replication forks and remodels them to uncover a helicase loading site. Promotes assembly of the primosome at these replication forks.</text>
</comment>
<comment type="catalytic activity">
    <reaction evidence="11 12">
        <text>ATP + H2O = ADP + phosphate + H(+)</text>
        <dbReference type="Rhea" id="RHEA:13065"/>
        <dbReference type="ChEBI" id="CHEBI:15377"/>
        <dbReference type="ChEBI" id="CHEBI:15378"/>
        <dbReference type="ChEBI" id="CHEBI:30616"/>
        <dbReference type="ChEBI" id="CHEBI:43474"/>
        <dbReference type="ChEBI" id="CHEBI:456216"/>
        <dbReference type="EC" id="5.6.2.4"/>
    </reaction>
</comment>
<dbReference type="InterPro" id="IPR042115">
    <property type="entry name" value="PriA_3primeBD_sf"/>
</dbReference>
<dbReference type="Pfam" id="PF00270">
    <property type="entry name" value="DEAD"/>
    <property type="match status" value="1"/>
</dbReference>
<dbReference type="SMART" id="SM00490">
    <property type="entry name" value="HELICc"/>
    <property type="match status" value="1"/>
</dbReference>
<feature type="binding site" evidence="12">
    <location>
        <position position="496"/>
    </location>
    <ligand>
        <name>Zn(2+)</name>
        <dbReference type="ChEBI" id="CHEBI:29105"/>
        <label>2</label>
    </ligand>
</feature>
<dbReference type="Gene3D" id="3.40.1440.60">
    <property type="entry name" value="PriA, 3(prime) DNA-binding domain"/>
    <property type="match status" value="1"/>
</dbReference>
<dbReference type="InterPro" id="IPR040498">
    <property type="entry name" value="PriA_CRR"/>
</dbReference>
<feature type="domain" description="Helicase C-terminal" evidence="14">
    <location>
        <begin position="502"/>
        <end position="658"/>
    </location>
</feature>
<dbReference type="NCBIfam" id="TIGR00595">
    <property type="entry name" value="priA"/>
    <property type="match status" value="1"/>
</dbReference>
<organism evidence="15 16">
    <name type="scientific">Candidatus Ruthenibacterium avium</name>
    <dbReference type="NCBI Taxonomy" id="2838751"/>
    <lineage>
        <taxon>Bacteria</taxon>
        <taxon>Bacillati</taxon>
        <taxon>Bacillota</taxon>
        <taxon>Clostridia</taxon>
        <taxon>Eubacteriales</taxon>
        <taxon>Oscillospiraceae</taxon>
        <taxon>Ruthenibacterium</taxon>
    </lineage>
</organism>
<feature type="binding site" evidence="12">
    <location>
        <position position="466"/>
    </location>
    <ligand>
        <name>Zn(2+)</name>
        <dbReference type="ChEBI" id="CHEBI:29105"/>
        <label>1</label>
    </ligand>
</feature>
<keyword evidence="3 12" id="KW-0479">Metal-binding</keyword>
<keyword evidence="9 12" id="KW-0238">DNA-binding</keyword>
<keyword evidence="8 12" id="KW-0067">ATP-binding</keyword>
<evidence type="ECO:0000256" key="11">
    <source>
        <dbReference type="ARBA" id="ARBA00048988"/>
    </source>
</evidence>
<keyword evidence="5 12" id="KW-0378">Hydrolase</keyword>
<evidence type="ECO:0000256" key="1">
    <source>
        <dbReference type="ARBA" id="ARBA00022515"/>
    </source>
</evidence>
<dbReference type="Gene3D" id="3.40.50.300">
    <property type="entry name" value="P-loop containing nucleotide triphosphate hydrolases"/>
    <property type="match status" value="2"/>
</dbReference>
<accession>A0A9D2S1C9</accession>
<comment type="caution">
    <text evidence="15">The sequence shown here is derived from an EMBL/GenBank/DDBJ whole genome shotgun (WGS) entry which is preliminary data.</text>
</comment>
<dbReference type="GO" id="GO:0006269">
    <property type="term" value="P:DNA replication, synthesis of primer"/>
    <property type="evidence" value="ECO:0007669"/>
    <property type="project" value="UniProtKB-KW"/>
</dbReference>
<keyword evidence="6 12" id="KW-0347">Helicase</keyword>
<evidence type="ECO:0000256" key="2">
    <source>
        <dbReference type="ARBA" id="ARBA00022705"/>
    </source>
</evidence>
<dbReference type="InterPro" id="IPR041236">
    <property type="entry name" value="PriA_C"/>
</dbReference>
<evidence type="ECO:0000313" key="15">
    <source>
        <dbReference type="EMBL" id="HJB40382.1"/>
    </source>
</evidence>
<name>A0A9D2S1C9_9FIRM</name>
<feature type="binding site" evidence="12">
    <location>
        <position position="493"/>
    </location>
    <ligand>
        <name>Zn(2+)</name>
        <dbReference type="ChEBI" id="CHEBI:29105"/>
        <label>2</label>
    </ligand>
</feature>
<comment type="similarity">
    <text evidence="12">Belongs to the helicase family. PriA subfamily.</text>
</comment>
<dbReference type="InterPro" id="IPR011545">
    <property type="entry name" value="DEAD/DEAH_box_helicase_dom"/>
</dbReference>
<dbReference type="GO" id="GO:0043138">
    <property type="term" value="F:3'-5' DNA helicase activity"/>
    <property type="evidence" value="ECO:0007669"/>
    <property type="project" value="UniProtKB-EC"/>
</dbReference>
<dbReference type="GO" id="GO:0006310">
    <property type="term" value="P:DNA recombination"/>
    <property type="evidence" value="ECO:0007669"/>
    <property type="project" value="InterPro"/>
</dbReference>
<dbReference type="GO" id="GO:0016787">
    <property type="term" value="F:hydrolase activity"/>
    <property type="evidence" value="ECO:0007669"/>
    <property type="project" value="UniProtKB-KW"/>
</dbReference>
<evidence type="ECO:0000256" key="9">
    <source>
        <dbReference type="ARBA" id="ARBA00023125"/>
    </source>
</evidence>
<dbReference type="Proteomes" id="UP000824209">
    <property type="component" value="Unassembled WGS sequence"/>
</dbReference>
<dbReference type="InterPro" id="IPR027417">
    <property type="entry name" value="P-loop_NTPase"/>
</dbReference>
<dbReference type="Pfam" id="PF18319">
    <property type="entry name" value="Zn_ribbon_PriA"/>
    <property type="match status" value="1"/>
</dbReference>
<dbReference type="GO" id="GO:1990077">
    <property type="term" value="C:primosome complex"/>
    <property type="evidence" value="ECO:0007669"/>
    <property type="project" value="UniProtKB-UniRule"/>
</dbReference>
<dbReference type="Pfam" id="PF18074">
    <property type="entry name" value="PriA_C"/>
    <property type="match status" value="1"/>
</dbReference>
<dbReference type="EMBL" id="DWYA01000071">
    <property type="protein sequence ID" value="HJB40382.1"/>
    <property type="molecule type" value="Genomic_DNA"/>
</dbReference>
<keyword evidence="1 12" id="KW-0639">Primosome</keyword>
<reference evidence="15" key="2">
    <citation type="submission" date="2021-04" db="EMBL/GenBank/DDBJ databases">
        <authorList>
            <person name="Gilroy R."/>
        </authorList>
    </citation>
    <scope>NUCLEOTIDE SEQUENCE</scope>
    <source>
        <strain evidence="15">ChiBcec8-14828</strain>
    </source>
</reference>
<keyword evidence="7 12" id="KW-0862">Zinc</keyword>
<dbReference type="GO" id="GO:0008270">
    <property type="term" value="F:zinc ion binding"/>
    <property type="evidence" value="ECO:0007669"/>
    <property type="project" value="UniProtKB-UniRule"/>
</dbReference>
<dbReference type="GO" id="GO:0003677">
    <property type="term" value="F:DNA binding"/>
    <property type="evidence" value="ECO:0007669"/>
    <property type="project" value="UniProtKB-UniRule"/>
</dbReference>
<evidence type="ECO:0000256" key="10">
    <source>
        <dbReference type="ARBA" id="ARBA00023235"/>
    </source>
</evidence>
<feature type="binding site" evidence="12">
    <location>
        <position position="507"/>
    </location>
    <ligand>
        <name>Zn(2+)</name>
        <dbReference type="ChEBI" id="CHEBI:29105"/>
        <label>1</label>
    </ligand>
</feature>
<feature type="binding site" evidence="12">
    <location>
        <position position="475"/>
    </location>
    <ligand>
        <name>Zn(2+)</name>
        <dbReference type="ChEBI" id="CHEBI:29105"/>
        <label>2</label>
    </ligand>
</feature>
<dbReference type="GO" id="GO:0006302">
    <property type="term" value="P:double-strand break repair"/>
    <property type="evidence" value="ECO:0007669"/>
    <property type="project" value="InterPro"/>
</dbReference>
<dbReference type="CDD" id="cd18804">
    <property type="entry name" value="SF2_C_priA"/>
    <property type="match status" value="1"/>
</dbReference>
<dbReference type="Pfam" id="PF17764">
    <property type="entry name" value="PriA_3primeBD"/>
    <property type="match status" value="1"/>
</dbReference>
<feature type="binding site" evidence="12">
    <location>
        <position position="469"/>
    </location>
    <ligand>
        <name>Zn(2+)</name>
        <dbReference type="ChEBI" id="CHEBI:29105"/>
        <label>1</label>
    </ligand>
</feature>
<keyword evidence="2 12" id="KW-0235">DNA replication</keyword>
<keyword evidence="4 12" id="KW-0547">Nucleotide-binding</keyword>
<comment type="cofactor">
    <cofactor evidence="12">
        <name>Zn(2+)</name>
        <dbReference type="ChEBI" id="CHEBI:29105"/>
    </cofactor>
    <text evidence="12">Binds 2 zinc ions per subunit.</text>
</comment>
<dbReference type="EC" id="5.6.2.4" evidence="12"/>
<feature type="binding site" evidence="12">
    <location>
        <position position="510"/>
    </location>
    <ligand>
        <name>Zn(2+)</name>
        <dbReference type="ChEBI" id="CHEBI:29105"/>
        <label>1</label>
    </ligand>
</feature>
<protein>
    <recommendedName>
        <fullName evidence="12">Replication restart protein PriA</fullName>
    </recommendedName>
    <alternativeName>
        <fullName evidence="12">ATP-dependent DNA helicase PriA</fullName>
        <ecNumber evidence="12">5.6.2.4</ecNumber>
    </alternativeName>
    <alternativeName>
        <fullName evidence="12">DNA 3'-5' helicase PriA</fullName>
    </alternativeName>
</protein>
<feature type="domain" description="Helicase ATP-binding" evidence="13">
    <location>
        <begin position="238"/>
        <end position="404"/>
    </location>
</feature>
<dbReference type="PANTHER" id="PTHR30580:SF0">
    <property type="entry name" value="PRIMOSOMAL PROTEIN N"/>
    <property type="match status" value="1"/>
</dbReference>
<evidence type="ECO:0000256" key="12">
    <source>
        <dbReference type="HAMAP-Rule" id="MF_00983"/>
    </source>
</evidence>
<dbReference type="GO" id="GO:0006270">
    <property type="term" value="P:DNA replication initiation"/>
    <property type="evidence" value="ECO:0007669"/>
    <property type="project" value="TreeGrafter"/>
</dbReference>
<evidence type="ECO:0000256" key="6">
    <source>
        <dbReference type="ARBA" id="ARBA00022806"/>
    </source>
</evidence>
<dbReference type="SMART" id="SM00487">
    <property type="entry name" value="DEXDc"/>
    <property type="match status" value="1"/>
</dbReference>